<keyword evidence="3" id="KW-0862">Zinc</keyword>
<protein>
    <recommendedName>
        <fullName evidence="5">SMP-30/Gluconolactonase/LRE-like region domain-containing protein</fullName>
    </recommendedName>
</protein>
<dbReference type="Proteomes" id="UP000481288">
    <property type="component" value="Unassembled WGS sequence"/>
</dbReference>
<evidence type="ECO:0000256" key="4">
    <source>
        <dbReference type="SAM" id="MobiDB-lite"/>
    </source>
</evidence>
<feature type="non-terminal residue" evidence="6">
    <location>
        <position position="1"/>
    </location>
</feature>
<dbReference type="GO" id="GO:0004341">
    <property type="term" value="F:gluconolactonase activity"/>
    <property type="evidence" value="ECO:0007669"/>
    <property type="project" value="TreeGrafter"/>
</dbReference>
<evidence type="ECO:0000313" key="6">
    <source>
        <dbReference type="EMBL" id="TVY52240.1"/>
    </source>
</evidence>
<comment type="similarity">
    <text evidence="1">Belongs to the SMP-30/CGR1 family.</text>
</comment>
<feature type="binding site" evidence="3">
    <location>
        <position position="78"/>
    </location>
    <ligand>
        <name>a divalent metal cation</name>
        <dbReference type="ChEBI" id="CHEBI:60240"/>
    </ligand>
</feature>
<dbReference type="InterPro" id="IPR013658">
    <property type="entry name" value="SGL"/>
</dbReference>
<reference evidence="6 7" key="1">
    <citation type="submission" date="2018-05" db="EMBL/GenBank/DDBJ databases">
        <title>Whole genome sequencing for identification of molecular markers to develop diagnostic detection tools for the regulated plant pathogen Lachnellula willkommii.</title>
        <authorList>
            <person name="Giroux E."/>
            <person name="Bilodeau G."/>
        </authorList>
    </citation>
    <scope>NUCLEOTIDE SEQUENCE [LARGE SCALE GENOMIC DNA]</scope>
    <source>
        <strain evidence="6 7">CBS 625.97</strain>
    </source>
</reference>
<name>A0A7D8YN86_9HELO</name>
<dbReference type="InterPro" id="IPR011042">
    <property type="entry name" value="6-blade_b-propeller_TolB-like"/>
</dbReference>
<evidence type="ECO:0000256" key="1">
    <source>
        <dbReference type="ARBA" id="ARBA00008853"/>
    </source>
</evidence>
<dbReference type="Gene3D" id="2.120.10.30">
    <property type="entry name" value="TolB, C-terminal domain"/>
    <property type="match status" value="1"/>
</dbReference>
<dbReference type="GO" id="GO:0005509">
    <property type="term" value="F:calcium ion binding"/>
    <property type="evidence" value="ECO:0007669"/>
    <property type="project" value="TreeGrafter"/>
</dbReference>
<sequence>YGRPRGRLWRYDPDGGLHLMDTGVICGNGLAWSPDNKTMYFNDSVAMMVFAYDFDLESGNISNKRLLIDRRSSFGEPDGMVVDTEGNLWIAMYASNRIMVFSPSGAHLKDIVLPAYSPTCTTWGGADFDIIFAASGKDKREGGKETGGGDEGGHMFKYKPVGSRGGPKFEFAG</sequence>
<comment type="caution">
    <text evidence="6">The sequence shown here is derived from an EMBL/GenBank/DDBJ whole genome shotgun (WGS) entry which is preliminary data.</text>
</comment>
<evidence type="ECO:0000256" key="3">
    <source>
        <dbReference type="PIRSR" id="PIRSR605511-2"/>
    </source>
</evidence>
<keyword evidence="7" id="KW-1185">Reference proteome</keyword>
<dbReference type="AlphaFoldDB" id="A0A7D8YN86"/>
<gene>
    <name evidence="6" type="ORF">LCER1_G006613</name>
</gene>
<dbReference type="SUPFAM" id="SSF63829">
    <property type="entry name" value="Calcium-dependent phosphotriesterase"/>
    <property type="match status" value="1"/>
</dbReference>
<feature type="domain" description="SMP-30/Gluconolactonase/LRE-like region" evidence="5">
    <location>
        <begin position="6"/>
        <end position="135"/>
    </location>
</feature>
<feature type="active site" description="Proton donor/acceptor" evidence="2">
    <location>
        <position position="78"/>
    </location>
</feature>
<feature type="region of interest" description="Disordered" evidence="4">
    <location>
        <begin position="138"/>
        <end position="173"/>
    </location>
</feature>
<keyword evidence="3" id="KW-0479">Metal-binding</keyword>
<organism evidence="6 7">
    <name type="scientific">Lachnellula cervina</name>
    <dbReference type="NCBI Taxonomy" id="1316786"/>
    <lineage>
        <taxon>Eukaryota</taxon>
        <taxon>Fungi</taxon>
        <taxon>Dikarya</taxon>
        <taxon>Ascomycota</taxon>
        <taxon>Pezizomycotina</taxon>
        <taxon>Leotiomycetes</taxon>
        <taxon>Helotiales</taxon>
        <taxon>Lachnaceae</taxon>
        <taxon>Lachnellula</taxon>
    </lineage>
</organism>
<dbReference type="OrthoDB" id="423498at2759"/>
<dbReference type="InterPro" id="IPR005511">
    <property type="entry name" value="SMP-30"/>
</dbReference>
<dbReference type="PANTHER" id="PTHR10907:SF47">
    <property type="entry name" value="REGUCALCIN"/>
    <property type="match status" value="1"/>
</dbReference>
<proteinExistence type="inferred from homology"/>
<dbReference type="PRINTS" id="PR01790">
    <property type="entry name" value="SMP30FAMILY"/>
</dbReference>
<dbReference type="PANTHER" id="PTHR10907">
    <property type="entry name" value="REGUCALCIN"/>
    <property type="match status" value="1"/>
</dbReference>
<comment type="cofactor">
    <cofactor evidence="3">
        <name>Zn(2+)</name>
        <dbReference type="ChEBI" id="CHEBI:29105"/>
    </cofactor>
    <text evidence="3">Binds 1 divalent metal cation per subunit.</text>
</comment>
<evidence type="ECO:0000256" key="2">
    <source>
        <dbReference type="PIRSR" id="PIRSR605511-1"/>
    </source>
</evidence>
<dbReference type="Pfam" id="PF08450">
    <property type="entry name" value="SGL"/>
    <property type="match status" value="1"/>
</dbReference>
<dbReference type="EMBL" id="QGMG01000650">
    <property type="protein sequence ID" value="TVY52240.1"/>
    <property type="molecule type" value="Genomic_DNA"/>
</dbReference>
<evidence type="ECO:0000313" key="7">
    <source>
        <dbReference type="Proteomes" id="UP000481288"/>
    </source>
</evidence>
<feature type="binding site" evidence="3">
    <location>
        <position position="28"/>
    </location>
    <ligand>
        <name>a divalent metal cation</name>
        <dbReference type="ChEBI" id="CHEBI:60240"/>
    </ligand>
</feature>
<accession>A0A7D8YN86</accession>
<evidence type="ECO:0000259" key="5">
    <source>
        <dbReference type="Pfam" id="PF08450"/>
    </source>
</evidence>